<organism evidence="1 2">
    <name type="scientific">Defluviicoccus vanus</name>
    <dbReference type="NCBI Taxonomy" id="111831"/>
    <lineage>
        <taxon>Bacteria</taxon>
        <taxon>Pseudomonadati</taxon>
        <taxon>Pseudomonadota</taxon>
        <taxon>Alphaproteobacteria</taxon>
        <taxon>Rhodospirillales</taxon>
        <taxon>Rhodospirillaceae</taxon>
        <taxon>Defluviicoccus</taxon>
    </lineage>
</organism>
<proteinExistence type="predicted"/>
<sequence>MTFVRSSLSDSDSTVPSSTERYLIFVLPASIPEAVGKVMVISGPRLLKVV</sequence>
<dbReference type="Proteomes" id="UP000516369">
    <property type="component" value="Chromosome"/>
</dbReference>
<accession>A0A7H1N2N9</accession>
<name>A0A7H1N2N9_9PROT</name>
<evidence type="ECO:0000313" key="2">
    <source>
        <dbReference type="Proteomes" id="UP000516369"/>
    </source>
</evidence>
<evidence type="ECO:0000313" key="1">
    <source>
        <dbReference type="EMBL" id="QNT69975.1"/>
    </source>
</evidence>
<gene>
    <name evidence="1" type="ORF">HQ394_12345</name>
</gene>
<dbReference type="KEGG" id="dvn:HQ394_12345"/>
<dbReference type="AlphaFoldDB" id="A0A7H1N2N9"/>
<dbReference type="EMBL" id="CP053923">
    <property type="protein sequence ID" value="QNT69975.1"/>
    <property type="molecule type" value="Genomic_DNA"/>
</dbReference>
<keyword evidence="2" id="KW-1185">Reference proteome</keyword>
<protein>
    <submittedName>
        <fullName evidence="1">Uncharacterized protein</fullName>
    </submittedName>
</protein>
<reference evidence="1 2" key="1">
    <citation type="submission" date="2020-05" db="EMBL/GenBank/DDBJ databases">
        <title>Complete closed genome sequence of Defluviicoccus vanus.</title>
        <authorList>
            <person name="Bessarab I."/>
            <person name="Arumugam K."/>
            <person name="Maszenan A.M."/>
            <person name="Seviour R.J."/>
            <person name="Williams R.B."/>
        </authorList>
    </citation>
    <scope>NUCLEOTIDE SEQUENCE [LARGE SCALE GENOMIC DNA]</scope>
    <source>
        <strain evidence="1 2">Ben 114</strain>
    </source>
</reference>